<dbReference type="Proteomes" id="UP000235786">
    <property type="component" value="Unassembled WGS sequence"/>
</dbReference>
<dbReference type="AlphaFoldDB" id="A0A2J6RD82"/>
<proteinExistence type="predicted"/>
<accession>A0A2J6RD82</accession>
<reference evidence="1 2" key="1">
    <citation type="submission" date="2016-04" db="EMBL/GenBank/DDBJ databases">
        <title>A degradative enzymes factory behind the ericoid mycorrhizal symbiosis.</title>
        <authorList>
            <consortium name="DOE Joint Genome Institute"/>
            <person name="Martino E."/>
            <person name="Morin E."/>
            <person name="Grelet G."/>
            <person name="Kuo A."/>
            <person name="Kohler A."/>
            <person name="Daghino S."/>
            <person name="Barry K."/>
            <person name="Choi C."/>
            <person name="Cichocki N."/>
            <person name="Clum A."/>
            <person name="Copeland A."/>
            <person name="Hainaut M."/>
            <person name="Haridas S."/>
            <person name="Labutti K."/>
            <person name="Lindquist E."/>
            <person name="Lipzen A."/>
            <person name="Khouja H.-R."/>
            <person name="Murat C."/>
            <person name="Ohm R."/>
            <person name="Olson A."/>
            <person name="Spatafora J."/>
            <person name="Veneault-Fourrey C."/>
            <person name="Henrissat B."/>
            <person name="Grigoriev I."/>
            <person name="Martin F."/>
            <person name="Perotto S."/>
        </authorList>
    </citation>
    <scope>NUCLEOTIDE SEQUENCE [LARGE SCALE GENOMIC DNA]</scope>
    <source>
        <strain evidence="1 2">F</strain>
    </source>
</reference>
<organism evidence="1 2">
    <name type="scientific">Hyaloscypha variabilis (strain UAMH 11265 / GT02V1 / F)</name>
    <name type="common">Meliniomyces variabilis</name>
    <dbReference type="NCBI Taxonomy" id="1149755"/>
    <lineage>
        <taxon>Eukaryota</taxon>
        <taxon>Fungi</taxon>
        <taxon>Dikarya</taxon>
        <taxon>Ascomycota</taxon>
        <taxon>Pezizomycotina</taxon>
        <taxon>Leotiomycetes</taxon>
        <taxon>Helotiales</taxon>
        <taxon>Hyaloscyphaceae</taxon>
        <taxon>Hyaloscypha</taxon>
        <taxon>Hyaloscypha variabilis</taxon>
    </lineage>
</organism>
<gene>
    <name evidence="1" type="ORF">L207DRAFT_586183</name>
</gene>
<protein>
    <submittedName>
        <fullName evidence="1">Uncharacterized protein</fullName>
    </submittedName>
</protein>
<keyword evidence="2" id="KW-1185">Reference proteome</keyword>
<evidence type="ECO:0000313" key="1">
    <source>
        <dbReference type="EMBL" id="PMD36478.1"/>
    </source>
</evidence>
<dbReference type="EMBL" id="KZ613950">
    <property type="protein sequence ID" value="PMD36478.1"/>
    <property type="molecule type" value="Genomic_DNA"/>
</dbReference>
<name>A0A2J6RD82_HYAVF</name>
<sequence length="76" mass="8227">MPAWFAMRIVQNWNSYSNSLNSATIFLPQALTPPGITNEFYPDPTNSNIHLKTTEKTSITVLGLVPFSSPASTAAG</sequence>
<dbReference type="OrthoDB" id="2501761at2759"/>
<evidence type="ECO:0000313" key="2">
    <source>
        <dbReference type="Proteomes" id="UP000235786"/>
    </source>
</evidence>